<organism evidence="1 2">
    <name type="scientific">Naganishia vaughanmartiniae</name>
    <dbReference type="NCBI Taxonomy" id="1424756"/>
    <lineage>
        <taxon>Eukaryota</taxon>
        <taxon>Fungi</taxon>
        <taxon>Dikarya</taxon>
        <taxon>Basidiomycota</taxon>
        <taxon>Agaricomycotina</taxon>
        <taxon>Tremellomycetes</taxon>
        <taxon>Filobasidiales</taxon>
        <taxon>Filobasidiaceae</taxon>
        <taxon>Naganishia</taxon>
    </lineage>
</organism>
<sequence>MSRSFGQRHIGLTGAWRDMHAPPRFSDVALQLVVYNEAESTRNLQNSWIGGGAPRKTPRERQDLVEALSNPMVYPRNSDSLTQLKAAIWPLVKARAFLLHPKYKGKWHKYLEVALRQADDAWANFAIAFAKAARDDIMQAGGTSGMWKKDERCRQAVGRQLLELRQARLRNINAIQQMCLMNERGWPPNTRSLSSKAYEVSITELLEFVILLTSIDRSLKRAIGSVVKRMVAKGKEMHEANMREQESGKSGEGVEDGVLKLVI</sequence>
<dbReference type="EMBL" id="JASBWU010000014">
    <property type="protein sequence ID" value="KAJ9116324.1"/>
    <property type="molecule type" value="Genomic_DNA"/>
</dbReference>
<keyword evidence="2" id="KW-1185">Reference proteome</keyword>
<evidence type="ECO:0000313" key="2">
    <source>
        <dbReference type="Proteomes" id="UP001243375"/>
    </source>
</evidence>
<proteinExistence type="predicted"/>
<dbReference type="Proteomes" id="UP001243375">
    <property type="component" value="Unassembled WGS sequence"/>
</dbReference>
<reference evidence="1" key="1">
    <citation type="submission" date="2023-04" db="EMBL/GenBank/DDBJ databases">
        <title>Draft Genome sequencing of Naganishia species isolated from polar environments using Oxford Nanopore Technology.</title>
        <authorList>
            <person name="Leo P."/>
            <person name="Venkateswaran K."/>
        </authorList>
    </citation>
    <scope>NUCLEOTIDE SEQUENCE</scope>
    <source>
        <strain evidence="1">MNA-CCFEE 5425</strain>
    </source>
</reference>
<evidence type="ECO:0000313" key="1">
    <source>
        <dbReference type="EMBL" id="KAJ9116324.1"/>
    </source>
</evidence>
<gene>
    <name evidence="1" type="ORF">QFC22_004764</name>
</gene>
<name>A0ACC2WYY9_9TREE</name>
<comment type="caution">
    <text evidence="1">The sequence shown here is derived from an EMBL/GenBank/DDBJ whole genome shotgun (WGS) entry which is preliminary data.</text>
</comment>
<protein>
    <submittedName>
        <fullName evidence="1">Uncharacterized protein</fullName>
    </submittedName>
</protein>
<accession>A0ACC2WYY9</accession>